<dbReference type="Gene3D" id="3.90.76.10">
    <property type="entry name" value="Dipeptide-binding Protein, Domain 1"/>
    <property type="match status" value="1"/>
</dbReference>
<dbReference type="SUPFAM" id="SSF53850">
    <property type="entry name" value="Periplasmic binding protein-like II"/>
    <property type="match status" value="1"/>
</dbReference>
<gene>
    <name evidence="2" type="ORF">HF526_07125</name>
</gene>
<protein>
    <submittedName>
        <fullName evidence="2">ABC transporter family substrate-binding protein</fullName>
    </submittedName>
</protein>
<dbReference type="PROSITE" id="PS51257">
    <property type="entry name" value="PROKAR_LIPOPROTEIN"/>
    <property type="match status" value="1"/>
</dbReference>
<dbReference type="Gene3D" id="3.10.105.10">
    <property type="entry name" value="Dipeptide-binding Protein, Domain 3"/>
    <property type="match status" value="1"/>
</dbReference>
<evidence type="ECO:0000259" key="1">
    <source>
        <dbReference type="Pfam" id="PF00496"/>
    </source>
</evidence>
<organism evidence="2 3">
    <name type="scientific">Pseudonocardia acidicola</name>
    <dbReference type="NCBI Taxonomy" id="2724939"/>
    <lineage>
        <taxon>Bacteria</taxon>
        <taxon>Bacillati</taxon>
        <taxon>Actinomycetota</taxon>
        <taxon>Actinomycetes</taxon>
        <taxon>Pseudonocardiales</taxon>
        <taxon>Pseudonocardiaceae</taxon>
        <taxon>Pseudonocardia</taxon>
    </lineage>
</organism>
<dbReference type="CDD" id="cd08501">
    <property type="entry name" value="PBP2_Lpqw"/>
    <property type="match status" value="1"/>
</dbReference>
<dbReference type="RefSeq" id="WP_169380475.1">
    <property type="nucleotide sequence ID" value="NZ_JAAXLA010000009.1"/>
</dbReference>
<dbReference type="InterPro" id="IPR030678">
    <property type="entry name" value="Peptide/Ni-bd"/>
</dbReference>
<dbReference type="Pfam" id="PF00496">
    <property type="entry name" value="SBP_bac_5"/>
    <property type="match status" value="1"/>
</dbReference>
<feature type="domain" description="Solute-binding protein family 5" evidence="1">
    <location>
        <begin position="109"/>
        <end position="474"/>
    </location>
</feature>
<keyword evidence="3" id="KW-1185">Reference proteome</keyword>
<comment type="caution">
    <text evidence="2">The sequence shown here is derived from an EMBL/GenBank/DDBJ whole genome shotgun (WGS) entry which is preliminary data.</text>
</comment>
<name>A0ABX1S689_9PSEU</name>
<dbReference type="InterPro" id="IPR039424">
    <property type="entry name" value="SBP_5"/>
</dbReference>
<dbReference type="PIRSF" id="PIRSF002741">
    <property type="entry name" value="MppA"/>
    <property type="match status" value="1"/>
</dbReference>
<dbReference type="InterPro" id="IPR000914">
    <property type="entry name" value="SBP_5_dom"/>
</dbReference>
<dbReference type="Proteomes" id="UP000820669">
    <property type="component" value="Unassembled WGS sequence"/>
</dbReference>
<dbReference type="PANTHER" id="PTHR30290">
    <property type="entry name" value="PERIPLASMIC BINDING COMPONENT OF ABC TRANSPORTER"/>
    <property type="match status" value="1"/>
</dbReference>
<reference evidence="2 3" key="1">
    <citation type="submission" date="2020-04" db="EMBL/GenBank/DDBJ databases">
        <authorList>
            <person name="Klaysubun C."/>
            <person name="Duangmal K."/>
            <person name="Lipun K."/>
        </authorList>
    </citation>
    <scope>NUCLEOTIDE SEQUENCE [LARGE SCALE GENOMIC DNA]</scope>
    <source>
        <strain evidence="2 3">K10HN5</strain>
    </source>
</reference>
<evidence type="ECO:0000313" key="2">
    <source>
        <dbReference type="EMBL" id="NMH97089.1"/>
    </source>
</evidence>
<dbReference type="PANTHER" id="PTHR30290:SF65">
    <property type="entry name" value="MONOACYL PHOSPHATIDYLINOSITOL TETRAMANNOSIDE-BINDING PROTEIN LPQW-RELATED"/>
    <property type="match status" value="1"/>
</dbReference>
<proteinExistence type="predicted"/>
<sequence length="563" mass="60168">MNALRRRGLGWAAVAAVVALVLAGCGGGGGAGSAGNASGGAALSGNDINPVDPARLRNGGDFLWPIDSLPPQFNFNQVDGTAAGNRAIIGAMLPSIFRGDAKGVLQPDPNYLTSAEVTGTNPQVVTYAINPKAVWSDGRPLDWTDFDAQFTALNGTNPAYQVAGTTGYSDIATVAPGANPQEVVVTFKHNFADWRALFSPLYPKSTNSDPNAFNTGWVGRPQAISAGPFRFDSVDQTAKRLTLVRNDKWWGAPPKLDRIIYVALDPAAQPEAFANGSLSFVDIGPSVSAFQRAQQVPGAVIRTSNGPNYRHITFNGAPGAILSDPALRLAIMRGIDREVITRSQIGPIIPNAEPLGNHIYVQGLEGYQDNSGVVAYDPQKAKSELDALGWRQQGSVRVKDGKPLVIRDVIPSATPVSEAEAKIVQQQLAAIGVQVDIQTVPTDNFFSQYVNVGNFDITHFSWLGTQTPISSSSGIYRTGDGVEQNYGRIGNQKINDLLNQANAELDPAKQRALANELDQEIWNVGHSLLLYQRPDAVAVRNDVANFGAFGFADVDYTKIGFTR</sequence>
<evidence type="ECO:0000313" key="3">
    <source>
        <dbReference type="Proteomes" id="UP000820669"/>
    </source>
</evidence>
<dbReference type="Gene3D" id="3.40.190.10">
    <property type="entry name" value="Periplasmic binding protein-like II"/>
    <property type="match status" value="1"/>
</dbReference>
<dbReference type="EMBL" id="JAAXLA010000009">
    <property type="protein sequence ID" value="NMH97089.1"/>
    <property type="molecule type" value="Genomic_DNA"/>
</dbReference>
<accession>A0ABX1S689</accession>